<feature type="transmembrane region" description="Helical" evidence="1">
    <location>
        <begin position="286"/>
        <end position="308"/>
    </location>
</feature>
<keyword evidence="1" id="KW-0812">Transmembrane</keyword>
<gene>
    <name evidence="3" type="ORF">FSA05_12215</name>
</gene>
<dbReference type="InterPro" id="IPR002656">
    <property type="entry name" value="Acyl_transf_3_dom"/>
</dbReference>
<comment type="caution">
    <text evidence="3">The sequence shown here is derived from an EMBL/GenBank/DDBJ whole genome shotgun (WGS) entry which is preliminary data.</text>
</comment>
<reference evidence="3 4" key="1">
    <citation type="submission" date="2019-07" db="EMBL/GenBank/DDBJ databases">
        <title>Genome sequencing of Parabacteroides distasonis iSURF_7.</title>
        <authorList>
            <person name="Degefu H.N."/>
            <person name="Ruoff K.L."/>
            <person name="Price C.E."/>
            <person name="Valls R.A."/>
            <person name="O'Toole G.A."/>
        </authorList>
    </citation>
    <scope>NUCLEOTIDE SEQUENCE [LARGE SCALE GENOMIC DNA]</scope>
    <source>
        <strain evidence="3 4">CFPLTA003_1B</strain>
    </source>
</reference>
<dbReference type="AlphaFoldDB" id="A0A5C6KEH7"/>
<name>A0A5C6KEH7_PARDI</name>
<dbReference type="EMBL" id="VOHW01000007">
    <property type="protein sequence ID" value="TWV60939.1"/>
    <property type="molecule type" value="Genomic_DNA"/>
</dbReference>
<dbReference type="InterPro" id="IPR052734">
    <property type="entry name" value="Nod_factor_acetyltransferase"/>
</dbReference>
<evidence type="ECO:0000313" key="4">
    <source>
        <dbReference type="Proteomes" id="UP000315827"/>
    </source>
</evidence>
<keyword evidence="1" id="KW-1133">Transmembrane helix</keyword>
<feature type="transmembrane region" description="Helical" evidence="1">
    <location>
        <begin position="40"/>
        <end position="59"/>
    </location>
</feature>
<dbReference type="RefSeq" id="WP_122268350.1">
    <property type="nucleotide sequence ID" value="NZ_CP054012.1"/>
</dbReference>
<dbReference type="Proteomes" id="UP000315827">
    <property type="component" value="Unassembled WGS sequence"/>
</dbReference>
<feature type="transmembrane region" description="Helical" evidence="1">
    <location>
        <begin position="119"/>
        <end position="140"/>
    </location>
</feature>
<keyword evidence="1" id="KW-0472">Membrane</keyword>
<organism evidence="3 4">
    <name type="scientific">Parabacteroides distasonis</name>
    <dbReference type="NCBI Taxonomy" id="823"/>
    <lineage>
        <taxon>Bacteria</taxon>
        <taxon>Pseudomonadati</taxon>
        <taxon>Bacteroidota</taxon>
        <taxon>Bacteroidia</taxon>
        <taxon>Bacteroidales</taxon>
        <taxon>Tannerellaceae</taxon>
        <taxon>Parabacteroides</taxon>
    </lineage>
</organism>
<dbReference type="GO" id="GO:0016747">
    <property type="term" value="F:acyltransferase activity, transferring groups other than amino-acyl groups"/>
    <property type="evidence" value="ECO:0007669"/>
    <property type="project" value="InterPro"/>
</dbReference>
<dbReference type="PANTHER" id="PTHR37312:SF1">
    <property type="entry name" value="MEMBRANE-BOUND ACYLTRANSFERASE YKRP-RELATED"/>
    <property type="match status" value="1"/>
</dbReference>
<dbReference type="PANTHER" id="PTHR37312">
    <property type="entry name" value="MEMBRANE-BOUND ACYLTRANSFERASE YKRP-RELATED"/>
    <property type="match status" value="1"/>
</dbReference>
<sequence>MGNKLTQVSFLFVFATLLVVIGHADITLDYKDLWIHKWVYSFHMPLFFLVSGFLFAYTHPENKMKGMRFFPFIWKKVKRLLLPFLFINSVIFVIKSRFVSADLMQHPLTFSFSSWVESLLFHPIGFMWFLPALFMIFVFFSLLRKWICVNIYLQMGGVILLFVLSRVIPDLSFMQISSAVHYSVYFGLGILYCIYKGRVDAILSRYRGAMLLGSFVLSAGLIPVKVMAALVGIAFSLTLSLAVEKHCGDRMIRLSGFTYTVFLLSYFPQMFIRGPIAHALPEVNQYVLSLVSIVMGFGLPMVIGFLYARVRNKNRLTRFVGLLIGV</sequence>
<proteinExistence type="predicted"/>
<dbReference type="Pfam" id="PF01757">
    <property type="entry name" value="Acyl_transf_3"/>
    <property type="match status" value="1"/>
</dbReference>
<feature type="transmembrane region" description="Helical" evidence="1">
    <location>
        <begin position="147"/>
        <end position="168"/>
    </location>
</feature>
<feature type="transmembrane region" description="Helical" evidence="1">
    <location>
        <begin position="80"/>
        <end position="99"/>
    </location>
</feature>
<feature type="transmembrane region" description="Helical" evidence="1">
    <location>
        <begin position="174"/>
        <end position="194"/>
    </location>
</feature>
<feature type="domain" description="Acyltransferase 3" evidence="2">
    <location>
        <begin position="14"/>
        <end position="302"/>
    </location>
</feature>
<evidence type="ECO:0000313" key="3">
    <source>
        <dbReference type="EMBL" id="TWV60939.1"/>
    </source>
</evidence>
<keyword evidence="3" id="KW-0012">Acyltransferase</keyword>
<accession>A0A5C6KEH7</accession>
<protein>
    <submittedName>
        <fullName evidence="3">Acyltransferase family protein</fullName>
    </submittedName>
</protein>
<evidence type="ECO:0000256" key="1">
    <source>
        <dbReference type="SAM" id="Phobius"/>
    </source>
</evidence>
<evidence type="ECO:0000259" key="2">
    <source>
        <dbReference type="Pfam" id="PF01757"/>
    </source>
</evidence>
<keyword evidence="3" id="KW-0808">Transferase</keyword>